<sequence>MAHDSSKGMPYQLASRVVTLQPYQVIGASEIPIPRPRKVATTKSSSSFIVAAEDVTMPLPLASLPATASLPELVREFEQIRTDLRFPRHPSKLHHIQE</sequence>
<comment type="caution">
    <text evidence="1">The sequence shown here is derived from an EMBL/GenBank/DDBJ whole genome shotgun (WGS) entry which is preliminary data.</text>
</comment>
<accession>A0A540MV55</accession>
<organism evidence="1 2">
    <name type="scientific">Malus baccata</name>
    <name type="common">Siberian crab apple</name>
    <name type="synonym">Pyrus baccata</name>
    <dbReference type="NCBI Taxonomy" id="106549"/>
    <lineage>
        <taxon>Eukaryota</taxon>
        <taxon>Viridiplantae</taxon>
        <taxon>Streptophyta</taxon>
        <taxon>Embryophyta</taxon>
        <taxon>Tracheophyta</taxon>
        <taxon>Spermatophyta</taxon>
        <taxon>Magnoliopsida</taxon>
        <taxon>eudicotyledons</taxon>
        <taxon>Gunneridae</taxon>
        <taxon>Pentapetalae</taxon>
        <taxon>rosids</taxon>
        <taxon>fabids</taxon>
        <taxon>Rosales</taxon>
        <taxon>Rosaceae</taxon>
        <taxon>Amygdaloideae</taxon>
        <taxon>Maleae</taxon>
        <taxon>Malus</taxon>
    </lineage>
</organism>
<gene>
    <name evidence="1" type="ORF">C1H46_012121</name>
</gene>
<evidence type="ECO:0000313" key="1">
    <source>
        <dbReference type="EMBL" id="TQE02250.1"/>
    </source>
</evidence>
<dbReference type="AlphaFoldDB" id="A0A540MV55"/>
<name>A0A540MV55_MALBA</name>
<dbReference type="Proteomes" id="UP000315295">
    <property type="component" value="Unassembled WGS sequence"/>
</dbReference>
<evidence type="ECO:0000313" key="2">
    <source>
        <dbReference type="Proteomes" id="UP000315295"/>
    </source>
</evidence>
<proteinExistence type="predicted"/>
<keyword evidence="2" id="KW-1185">Reference proteome</keyword>
<reference evidence="1 2" key="1">
    <citation type="journal article" date="2019" name="G3 (Bethesda)">
        <title>Sequencing of a Wild Apple (Malus baccata) Genome Unravels the Differences Between Cultivated and Wild Apple Species Regarding Disease Resistance and Cold Tolerance.</title>
        <authorList>
            <person name="Chen X."/>
        </authorList>
    </citation>
    <scope>NUCLEOTIDE SEQUENCE [LARGE SCALE GENOMIC DNA]</scope>
    <source>
        <strain evidence="2">cv. Shandingzi</strain>
        <tissue evidence="1">Leaves</tissue>
    </source>
</reference>
<protein>
    <submittedName>
        <fullName evidence="1">Uncharacterized protein</fullName>
    </submittedName>
</protein>
<dbReference type="EMBL" id="VIEB01000179">
    <property type="protein sequence ID" value="TQE02250.1"/>
    <property type="molecule type" value="Genomic_DNA"/>
</dbReference>